<accession>A0A6A6L5Y4</accession>
<sequence length="228" mass="25149">MCVVQNNETRELGCMFNTALFINESLNSVSKKHQWSSGRIVPCHGTDPGSIPGWSIRNSLGISFTYRTLVRIADNSGSDSDTNPDAAPQHYQPISAIDVDDDEDGSSDQGNSDEEYHSYSRGEAENGISSLHINGDMEQKSSSSDEEEAEERVTEASDSAILRAFREDENRRNAPLTAENAMRVREAMRGISFGGSAPDWAGRVPEDEWINQLRRLRQPPGPSTSVQN</sequence>
<dbReference type="AlphaFoldDB" id="A0A6A6L5Y4"/>
<protein>
    <submittedName>
        <fullName evidence="2">Uncharacterized protein</fullName>
    </submittedName>
</protein>
<gene>
    <name evidence="2" type="ORF">GH714_008637</name>
</gene>
<evidence type="ECO:0000313" key="3">
    <source>
        <dbReference type="Proteomes" id="UP000467840"/>
    </source>
</evidence>
<evidence type="ECO:0000256" key="1">
    <source>
        <dbReference type="SAM" id="MobiDB-lite"/>
    </source>
</evidence>
<feature type="compositionally biased region" description="Basic and acidic residues" evidence="1">
    <location>
        <begin position="114"/>
        <end position="123"/>
    </location>
</feature>
<feature type="region of interest" description="Disordered" evidence="1">
    <location>
        <begin position="135"/>
        <end position="176"/>
    </location>
</feature>
<dbReference type="Proteomes" id="UP000467840">
    <property type="component" value="Chromosome 18"/>
</dbReference>
<evidence type="ECO:0000313" key="2">
    <source>
        <dbReference type="EMBL" id="KAF2296852.1"/>
    </source>
</evidence>
<reference evidence="2 3" key="1">
    <citation type="journal article" date="2020" name="Mol. Plant">
        <title>The Chromosome-Based Rubber Tree Genome Provides New Insights into Spurge Genome Evolution and Rubber Biosynthesis.</title>
        <authorList>
            <person name="Liu J."/>
            <person name="Shi C."/>
            <person name="Shi C.C."/>
            <person name="Li W."/>
            <person name="Zhang Q.J."/>
            <person name="Zhang Y."/>
            <person name="Li K."/>
            <person name="Lu H.F."/>
            <person name="Shi C."/>
            <person name="Zhu S.T."/>
            <person name="Xiao Z.Y."/>
            <person name="Nan H."/>
            <person name="Yue Y."/>
            <person name="Zhu X.G."/>
            <person name="Wu Y."/>
            <person name="Hong X.N."/>
            <person name="Fan G.Y."/>
            <person name="Tong Y."/>
            <person name="Zhang D."/>
            <person name="Mao C.L."/>
            <person name="Liu Y.L."/>
            <person name="Hao S.J."/>
            <person name="Liu W.Q."/>
            <person name="Lv M.Q."/>
            <person name="Zhang H.B."/>
            <person name="Liu Y."/>
            <person name="Hu-Tang G.R."/>
            <person name="Wang J.P."/>
            <person name="Wang J.H."/>
            <person name="Sun Y.H."/>
            <person name="Ni S.B."/>
            <person name="Chen W.B."/>
            <person name="Zhang X.C."/>
            <person name="Jiao Y.N."/>
            <person name="Eichler E.E."/>
            <person name="Li G.H."/>
            <person name="Liu X."/>
            <person name="Gao L.Z."/>
        </authorList>
    </citation>
    <scope>NUCLEOTIDE SEQUENCE [LARGE SCALE GENOMIC DNA]</scope>
    <source>
        <strain evidence="3">cv. GT1</strain>
        <tissue evidence="2">Leaf</tissue>
    </source>
</reference>
<name>A0A6A6L5Y4_HEVBR</name>
<dbReference type="Pfam" id="PF06910">
    <property type="entry name" value="MEA1"/>
    <property type="match status" value="1"/>
</dbReference>
<proteinExistence type="predicted"/>
<comment type="caution">
    <text evidence="2">The sequence shown here is derived from an EMBL/GenBank/DDBJ whole genome shotgun (WGS) entry which is preliminary data.</text>
</comment>
<dbReference type="EMBL" id="JAAGAX010000012">
    <property type="protein sequence ID" value="KAF2296852.1"/>
    <property type="molecule type" value="Genomic_DNA"/>
</dbReference>
<keyword evidence="3" id="KW-1185">Reference proteome</keyword>
<dbReference type="PANTHER" id="PTHR37175">
    <property type="entry name" value="BNAA08G28800D PROTEIN"/>
    <property type="match status" value="1"/>
</dbReference>
<feature type="region of interest" description="Disordered" evidence="1">
    <location>
        <begin position="97"/>
        <end position="123"/>
    </location>
</feature>
<organism evidence="2 3">
    <name type="scientific">Hevea brasiliensis</name>
    <name type="common">Para rubber tree</name>
    <name type="synonym">Siphonia brasiliensis</name>
    <dbReference type="NCBI Taxonomy" id="3981"/>
    <lineage>
        <taxon>Eukaryota</taxon>
        <taxon>Viridiplantae</taxon>
        <taxon>Streptophyta</taxon>
        <taxon>Embryophyta</taxon>
        <taxon>Tracheophyta</taxon>
        <taxon>Spermatophyta</taxon>
        <taxon>Magnoliopsida</taxon>
        <taxon>eudicotyledons</taxon>
        <taxon>Gunneridae</taxon>
        <taxon>Pentapetalae</taxon>
        <taxon>rosids</taxon>
        <taxon>fabids</taxon>
        <taxon>Malpighiales</taxon>
        <taxon>Euphorbiaceae</taxon>
        <taxon>Crotonoideae</taxon>
        <taxon>Micrandreae</taxon>
        <taxon>Hevea</taxon>
    </lineage>
</organism>
<dbReference type="PANTHER" id="PTHR37175:SF1">
    <property type="entry name" value="CONSTANS-LIKE PROTEIN-RELATED"/>
    <property type="match status" value="1"/>
</dbReference>